<organism evidence="1 2">
    <name type="scientific">Populus trichocarpa</name>
    <name type="common">Western balsam poplar</name>
    <name type="synonym">Populus balsamifera subsp. trichocarpa</name>
    <dbReference type="NCBI Taxonomy" id="3694"/>
    <lineage>
        <taxon>Eukaryota</taxon>
        <taxon>Viridiplantae</taxon>
        <taxon>Streptophyta</taxon>
        <taxon>Embryophyta</taxon>
        <taxon>Tracheophyta</taxon>
        <taxon>Spermatophyta</taxon>
        <taxon>Magnoliopsida</taxon>
        <taxon>eudicotyledons</taxon>
        <taxon>Gunneridae</taxon>
        <taxon>Pentapetalae</taxon>
        <taxon>rosids</taxon>
        <taxon>fabids</taxon>
        <taxon>Malpighiales</taxon>
        <taxon>Salicaceae</taxon>
        <taxon>Saliceae</taxon>
        <taxon>Populus</taxon>
    </lineage>
</organism>
<gene>
    <name evidence="1" type="ORF">POPTR_007G060200</name>
</gene>
<dbReference type="STRING" id="3694.A0A2K1ZQ07"/>
<sequence>MSQPNGYHCYCSCHFVSNFNKRFKHVALKKLLDKMCQEPLRWGFNTMYDDMFDRNDQIKKWLEIESKKRRALSYDGDYHYGNVTTNLSKIFNNVLKSVCGLLIEKSLCIVASTSVC</sequence>
<keyword evidence="2" id="KW-1185">Reference proteome</keyword>
<accession>A0A2K1ZQ07</accession>
<reference evidence="1 2" key="1">
    <citation type="journal article" date="2006" name="Science">
        <title>The genome of black cottonwood, Populus trichocarpa (Torr. &amp; Gray).</title>
        <authorList>
            <person name="Tuskan G.A."/>
            <person name="Difazio S."/>
            <person name="Jansson S."/>
            <person name="Bohlmann J."/>
            <person name="Grigoriev I."/>
            <person name="Hellsten U."/>
            <person name="Putnam N."/>
            <person name="Ralph S."/>
            <person name="Rombauts S."/>
            <person name="Salamov A."/>
            <person name="Schein J."/>
            <person name="Sterck L."/>
            <person name="Aerts A."/>
            <person name="Bhalerao R.R."/>
            <person name="Bhalerao R.P."/>
            <person name="Blaudez D."/>
            <person name="Boerjan W."/>
            <person name="Brun A."/>
            <person name="Brunner A."/>
            <person name="Busov V."/>
            <person name="Campbell M."/>
            <person name="Carlson J."/>
            <person name="Chalot M."/>
            <person name="Chapman J."/>
            <person name="Chen G.L."/>
            <person name="Cooper D."/>
            <person name="Coutinho P.M."/>
            <person name="Couturier J."/>
            <person name="Covert S."/>
            <person name="Cronk Q."/>
            <person name="Cunningham R."/>
            <person name="Davis J."/>
            <person name="Degroeve S."/>
            <person name="Dejardin A."/>
            <person name="Depamphilis C."/>
            <person name="Detter J."/>
            <person name="Dirks B."/>
            <person name="Dubchak I."/>
            <person name="Duplessis S."/>
            <person name="Ehlting J."/>
            <person name="Ellis B."/>
            <person name="Gendler K."/>
            <person name="Goodstein D."/>
            <person name="Gribskov M."/>
            <person name="Grimwood J."/>
            <person name="Groover A."/>
            <person name="Gunter L."/>
            <person name="Hamberger B."/>
            <person name="Heinze B."/>
            <person name="Helariutta Y."/>
            <person name="Henrissat B."/>
            <person name="Holligan D."/>
            <person name="Holt R."/>
            <person name="Huang W."/>
            <person name="Islam-Faridi N."/>
            <person name="Jones S."/>
            <person name="Jones-Rhoades M."/>
            <person name="Jorgensen R."/>
            <person name="Joshi C."/>
            <person name="Kangasjarvi J."/>
            <person name="Karlsson J."/>
            <person name="Kelleher C."/>
            <person name="Kirkpatrick R."/>
            <person name="Kirst M."/>
            <person name="Kohler A."/>
            <person name="Kalluri U."/>
            <person name="Larimer F."/>
            <person name="Leebens-Mack J."/>
            <person name="Leple J.C."/>
            <person name="Locascio P."/>
            <person name="Lou Y."/>
            <person name="Lucas S."/>
            <person name="Martin F."/>
            <person name="Montanini B."/>
            <person name="Napoli C."/>
            <person name="Nelson D.R."/>
            <person name="Nelson C."/>
            <person name="Nieminen K."/>
            <person name="Nilsson O."/>
            <person name="Pereda V."/>
            <person name="Peter G."/>
            <person name="Philippe R."/>
            <person name="Pilate G."/>
            <person name="Poliakov A."/>
            <person name="Razumovskaya J."/>
            <person name="Richardson P."/>
            <person name="Rinaldi C."/>
            <person name="Ritland K."/>
            <person name="Rouze P."/>
            <person name="Ryaboy D."/>
            <person name="Schmutz J."/>
            <person name="Schrader J."/>
            <person name="Segerman B."/>
            <person name="Shin H."/>
            <person name="Siddiqui A."/>
            <person name="Sterky F."/>
            <person name="Terry A."/>
            <person name="Tsai C.J."/>
            <person name="Uberbacher E."/>
            <person name="Unneberg P."/>
            <person name="Vahala J."/>
            <person name="Wall K."/>
            <person name="Wessler S."/>
            <person name="Yang G."/>
            <person name="Yin T."/>
            <person name="Douglas C."/>
            <person name="Marra M."/>
            <person name="Sandberg G."/>
            <person name="Van de Peer Y."/>
            <person name="Rokhsar D."/>
        </authorList>
    </citation>
    <scope>NUCLEOTIDE SEQUENCE [LARGE SCALE GENOMIC DNA]</scope>
    <source>
        <strain evidence="2">cv. Nisqually</strain>
    </source>
</reference>
<evidence type="ECO:0000313" key="1">
    <source>
        <dbReference type="EMBL" id="PNT27366.1"/>
    </source>
</evidence>
<dbReference type="AlphaFoldDB" id="A0A2K1ZQ07"/>
<evidence type="ECO:0000313" key="2">
    <source>
        <dbReference type="Proteomes" id="UP000006729"/>
    </source>
</evidence>
<proteinExistence type="predicted"/>
<dbReference type="InParanoid" id="A0A2K1ZQ07"/>
<dbReference type="EMBL" id="CM009296">
    <property type="protein sequence ID" value="PNT27366.1"/>
    <property type="molecule type" value="Genomic_DNA"/>
</dbReference>
<name>A0A2K1ZQ07_POPTR</name>
<protein>
    <submittedName>
        <fullName evidence="1">Uncharacterized protein</fullName>
    </submittedName>
</protein>
<dbReference type="Proteomes" id="UP000006729">
    <property type="component" value="Chromosome 7"/>
</dbReference>